<accession>A0A0S3SL47</accession>
<organism evidence="1 2">
    <name type="scientific">Vigna angularis var. angularis</name>
    <dbReference type="NCBI Taxonomy" id="157739"/>
    <lineage>
        <taxon>Eukaryota</taxon>
        <taxon>Viridiplantae</taxon>
        <taxon>Streptophyta</taxon>
        <taxon>Embryophyta</taxon>
        <taxon>Tracheophyta</taxon>
        <taxon>Spermatophyta</taxon>
        <taxon>Magnoliopsida</taxon>
        <taxon>eudicotyledons</taxon>
        <taxon>Gunneridae</taxon>
        <taxon>Pentapetalae</taxon>
        <taxon>rosids</taxon>
        <taxon>fabids</taxon>
        <taxon>Fabales</taxon>
        <taxon>Fabaceae</taxon>
        <taxon>Papilionoideae</taxon>
        <taxon>50 kb inversion clade</taxon>
        <taxon>NPAAA clade</taxon>
        <taxon>indigoferoid/millettioid clade</taxon>
        <taxon>Phaseoleae</taxon>
        <taxon>Vigna</taxon>
    </lineage>
</organism>
<dbReference type="Proteomes" id="UP000291084">
    <property type="component" value="Chromosome 8"/>
</dbReference>
<evidence type="ECO:0000313" key="2">
    <source>
        <dbReference type="Proteomes" id="UP000291084"/>
    </source>
</evidence>
<dbReference type="AlphaFoldDB" id="A0A0S3SL47"/>
<proteinExistence type="predicted"/>
<keyword evidence="2" id="KW-1185">Reference proteome</keyword>
<name>A0A0S3SL47_PHAAN</name>
<reference evidence="1 2" key="1">
    <citation type="journal article" date="2015" name="Sci. Rep.">
        <title>The power of single molecule real-time sequencing technology in the de novo assembly of a eukaryotic genome.</title>
        <authorList>
            <person name="Sakai H."/>
            <person name="Naito K."/>
            <person name="Ogiso-Tanaka E."/>
            <person name="Takahashi Y."/>
            <person name="Iseki K."/>
            <person name="Muto C."/>
            <person name="Satou K."/>
            <person name="Teruya K."/>
            <person name="Shiroma A."/>
            <person name="Shimoji M."/>
            <person name="Hirano T."/>
            <person name="Itoh T."/>
            <person name="Kaga A."/>
            <person name="Tomooka N."/>
        </authorList>
    </citation>
    <scope>NUCLEOTIDE SEQUENCE [LARGE SCALE GENOMIC DNA]</scope>
    <source>
        <strain evidence="2">cv. Shumari</strain>
    </source>
</reference>
<sequence>IYISLTIYIRRNCPHTNENYIKKYYMSQSIYTSLCCFFEFFHTKSVYQNRTIRAVFYRNFRLISPNLQGLMSKNFS</sequence>
<protein>
    <submittedName>
        <fullName evidence="1">Uncharacterized protein</fullName>
    </submittedName>
</protein>
<feature type="non-terminal residue" evidence="1">
    <location>
        <position position="1"/>
    </location>
</feature>
<evidence type="ECO:0000313" key="1">
    <source>
        <dbReference type="EMBL" id="BAT93496.1"/>
    </source>
</evidence>
<dbReference type="EMBL" id="AP015041">
    <property type="protein sequence ID" value="BAT93496.1"/>
    <property type="molecule type" value="Genomic_DNA"/>
</dbReference>
<gene>
    <name evidence="1" type="primary">Vigan.08G000400</name>
    <name evidence="1" type="ORF">VIGAN_08000400</name>
</gene>